<protein>
    <recommendedName>
        <fullName evidence="4">TonB-dependent receptor plug domain-containing protein</fullName>
    </recommendedName>
</protein>
<dbReference type="EMBL" id="LWBP01000208">
    <property type="protein sequence ID" value="OQP54381.1"/>
    <property type="molecule type" value="Genomic_DNA"/>
</dbReference>
<keyword evidence="3" id="KW-1185">Reference proteome</keyword>
<name>A0A1V9F7Y0_9BACT</name>
<evidence type="ECO:0000313" key="2">
    <source>
        <dbReference type="EMBL" id="OQP54381.1"/>
    </source>
</evidence>
<feature type="signal peptide" evidence="1">
    <location>
        <begin position="1"/>
        <end position="20"/>
    </location>
</feature>
<dbReference type="AlphaFoldDB" id="A0A1V9F7Y0"/>
<evidence type="ECO:0000313" key="3">
    <source>
        <dbReference type="Proteomes" id="UP000192276"/>
    </source>
</evidence>
<reference evidence="3" key="1">
    <citation type="submission" date="2016-04" db="EMBL/GenBank/DDBJ databases">
        <authorList>
            <person name="Chen L."/>
            <person name="Zhuang W."/>
            <person name="Wang G."/>
        </authorList>
    </citation>
    <scope>NUCLEOTIDE SEQUENCE [LARGE SCALE GENOMIC DNA]</scope>
    <source>
        <strain evidence="3">208</strain>
    </source>
</reference>
<gene>
    <name evidence="2" type="ORF">A4R26_27860</name>
</gene>
<dbReference type="Proteomes" id="UP000192276">
    <property type="component" value="Unassembled WGS sequence"/>
</dbReference>
<proteinExistence type="predicted"/>
<accession>A0A1V9F7Y0</accession>
<comment type="caution">
    <text evidence="2">The sequence shown here is derived from an EMBL/GenBank/DDBJ whole genome shotgun (WGS) entry which is preliminary data.</text>
</comment>
<dbReference type="RefSeq" id="WP_081169321.1">
    <property type="nucleotide sequence ID" value="NZ_LWBP01000208.1"/>
</dbReference>
<keyword evidence="1" id="KW-0732">Signal</keyword>
<feature type="chain" id="PRO_5011963650" description="TonB-dependent receptor plug domain-containing protein" evidence="1">
    <location>
        <begin position="21"/>
        <end position="383"/>
    </location>
</feature>
<organism evidence="2 3">
    <name type="scientific">Niastella populi</name>
    <dbReference type="NCBI Taxonomy" id="550983"/>
    <lineage>
        <taxon>Bacteria</taxon>
        <taxon>Pseudomonadati</taxon>
        <taxon>Bacteroidota</taxon>
        <taxon>Chitinophagia</taxon>
        <taxon>Chitinophagales</taxon>
        <taxon>Chitinophagaceae</taxon>
        <taxon>Niastella</taxon>
    </lineage>
</organism>
<dbReference type="OrthoDB" id="679547at2"/>
<evidence type="ECO:0000256" key="1">
    <source>
        <dbReference type="SAM" id="SignalP"/>
    </source>
</evidence>
<evidence type="ECO:0008006" key="4">
    <source>
        <dbReference type="Google" id="ProtNLM"/>
    </source>
</evidence>
<sequence length="383" mass="41806">MKSISLLSLIALLLAGSVQAQQPTGSLDIKFIKNIFQPGDSLLVTVDYKDGGGQLLNQSLATLELVIEDEEGRRTRLRWPVIEGRASGKIFLPDSLPLGKYTLLAGLQQRFFEVIGQIKDARNIGSIQAMLLTKTGDWDEQKVTVAPDGTFAIRNWLFEDNALLAFQRTNDNDQPLNISISSQLDSSYESLAVAGRPFYIGNPPAAVRPTLNKPVETPEALFADRGTTLPAVIVRSTAKTRAQQFNDEYVSGLFRSGDERLISIMDDPGAIGFPNVFSYLQGRVAGLQITPTGAARWRGGGVMFFQDEVRVSAQQIANIPMTDIAIVKAYPPPFIGAFGGGAAIAVYTRRGGEVNYLPPNRQVFKVRGYTPSAIALDMNKLRL</sequence>